<evidence type="ECO:0000313" key="8">
    <source>
        <dbReference type="Proteomes" id="UP001193734"/>
    </source>
</evidence>
<name>A0ABX2AVG3_9BACT</name>
<evidence type="ECO:0000259" key="6">
    <source>
        <dbReference type="Pfam" id="PF12708"/>
    </source>
</evidence>
<keyword evidence="8" id="KW-1185">Reference proteome</keyword>
<proteinExistence type="inferred from homology"/>
<dbReference type="PANTHER" id="PTHR31339">
    <property type="entry name" value="PECTIN LYASE-RELATED"/>
    <property type="match status" value="1"/>
</dbReference>
<dbReference type="PANTHER" id="PTHR31339:SF9">
    <property type="entry name" value="PLASMIN AND FIBRONECTIN-BINDING PROTEIN A"/>
    <property type="match status" value="1"/>
</dbReference>
<evidence type="ECO:0000256" key="3">
    <source>
        <dbReference type="ARBA" id="ARBA00023295"/>
    </source>
</evidence>
<feature type="signal peptide" evidence="5">
    <location>
        <begin position="1"/>
        <end position="23"/>
    </location>
</feature>
<dbReference type="InterPro" id="IPR024535">
    <property type="entry name" value="RHGA/B-epi-like_pectate_lyase"/>
</dbReference>
<keyword evidence="3 4" id="KW-0326">Glycosidase</keyword>
<reference evidence="7 8" key="1">
    <citation type="submission" date="2020-05" db="EMBL/GenBank/DDBJ databases">
        <title>Distinct polysaccharide utilization as determinants for interspecies competition between intestinal Prevotella spp.</title>
        <authorList>
            <person name="Galvez E.J.C."/>
            <person name="Iljazovic A."/>
            <person name="Strowig T."/>
        </authorList>
    </citation>
    <scope>NUCLEOTIDE SEQUENCE [LARGE SCALE GENOMIC DNA]</scope>
    <source>
        <strain evidence="7 8">PROD</strain>
    </source>
</reference>
<feature type="chain" id="PRO_5045539619" evidence="5">
    <location>
        <begin position="24"/>
        <end position="479"/>
    </location>
</feature>
<gene>
    <name evidence="7" type="ORF">HPS55_05040</name>
</gene>
<protein>
    <submittedName>
        <fullName evidence="7">Glycoside hydrolase family 28 protein</fullName>
    </submittedName>
</protein>
<comment type="similarity">
    <text evidence="1 4">Belongs to the glycosyl hydrolase 28 family.</text>
</comment>
<dbReference type="InterPro" id="IPR011050">
    <property type="entry name" value="Pectin_lyase_fold/virulence"/>
</dbReference>
<dbReference type="InterPro" id="IPR051801">
    <property type="entry name" value="GH28_Enzymes"/>
</dbReference>
<dbReference type="EMBL" id="JABKKE010000006">
    <property type="protein sequence ID" value="NPE13698.1"/>
    <property type="molecule type" value="Genomic_DNA"/>
</dbReference>
<dbReference type="Proteomes" id="UP001193734">
    <property type="component" value="Unassembled WGS sequence"/>
</dbReference>
<keyword evidence="2 4" id="KW-0378">Hydrolase</keyword>
<dbReference type="SUPFAM" id="SSF51126">
    <property type="entry name" value="Pectin lyase-like"/>
    <property type="match status" value="1"/>
</dbReference>
<evidence type="ECO:0000313" key="7">
    <source>
        <dbReference type="EMBL" id="NPE13698.1"/>
    </source>
</evidence>
<evidence type="ECO:0000256" key="4">
    <source>
        <dbReference type="RuleBase" id="RU361169"/>
    </source>
</evidence>
<dbReference type="SMART" id="SM00710">
    <property type="entry name" value="PbH1"/>
    <property type="match status" value="8"/>
</dbReference>
<evidence type="ECO:0000256" key="5">
    <source>
        <dbReference type="SAM" id="SignalP"/>
    </source>
</evidence>
<dbReference type="Gene3D" id="2.160.20.10">
    <property type="entry name" value="Single-stranded right-handed beta-helix, Pectin lyase-like"/>
    <property type="match status" value="1"/>
</dbReference>
<sequence length="479" mass="52550">MKRILKTLTAAILTACSAYVVTASDYAHYYQNLPVGLRKATPVSVPEKNVSITDFGAKGDGQTLCTAAFQRAIDELSAQGGGRVTVPQGIWLTGPIELKSNINLHVEKNAIIYFSPDKSLYVDTDPKASRVKACISAVRCKNIMITGEGIIDGNGSQWRPVKRGKVSDVEWKQYKETGGVERQNGGLWYPWEMKSGYKDIAGTPEKQEKMRNDLFRIYHCENVMLTGVTFQNAPKFHVHPFNSRNIIMDGITVRCPWNAQNGDAIDLSDCHQALIVNCTVDAGDDGICMKSGDYKEGALVNGCEDILIENNTVYHAHGGFVIGSEDITGMKRIVVRRCRFSGTDTGLRFKSAIGRGGRTESIYISDIVMTDIVHDAITFQCDYLNKPAGGQTDNTDKPKMEKVPEFTDIHISSVTCRNTKNAITASGIEGMNCVHGITIDNSTFVYTGQGNNIDTKTADIKLTGVRMVKDICSTESAKE</sequence>
<accession>A0ABX2AVG3</accession>
<dbReference type="Pfam" id="PF00295">
    <property type="entry name" value="Glyco_hydro_28"/>
    <property type="match status" value="1"/>
</dbReference>
<evidence type="ECO:0000256" key="2">
    <source>
        <dbReference type="ARBA" id="ARBA00022801"/>
    </source>
</evidence>
<feature type="domain" description="Rhamnogalacturonase A/B/Epimerase-like pectate lyase" evidence="6">
    <location>
        <begin position="50"/>
        <end position="104"/>
    </location>
</feature>
<evidence type="ECO:0000256" key="1">
    <source>
        <dbReference type="ARBA" id="ARBA00008834"/>
    </source>
</evidence>
<comment type="caution">
    <text evidence="7">The sequence shown here is derived from an EMBL/GenBank/DDBJ whole genome shotgun (WGS) entry which is preliminary data.</text>
</comment>
<dbReference type="InterPro" id="IPR012334">
    <property type="entry name" value="Pectin_lyas_fold"/>
</dbReference>
<organism evidence="7 8">
    <name type="scientific">Xylanibacter rodentium</name>
    <dbReference type="NCBI Taxonomy" id="2736289"/>
    <lineage>
        <taxon>Bacteria</taxon>
        <taxon>Pseudomonadati</taxon>
        <taxon>Bacteroidota</taxon>
        <taxon>Bacteroidia</taxon>
        <taxon>Bacteroidales</taxon>
        <taxon>Prevotellaceae</taxon>
        <taxon>Xylanibacter</taxon>
    </lineage>
</organism>
<dbReference type="InterPro" id="IPR006626">
    <property type="entry name" value="PbH1"/>
</dbReference>
<dbReference type="Pfam" id="PF12708">
    <property type="entry name" value="Pect-lyase_RHGA_epim"/>
    <property type="match status" value="1"/>
</dbReference>
<dbReference type="GO" id="GO:0016787">
    <property type="term" value="F:hydrolase activity"/>
    <property type="evidence" value="ECO:0007669"/>
    <property type="project" value="UniProtKB-KW"/>
</dbReference>
<dbReference type="RefSeq" id="WP_172177025.1">
    <property type="nucleotide sequence ID" value="NZ_CASGIA010000002.1"/>
</dbReference>
<keyword evidence="5" id="KW-0732">Signal</keyword>
<dbReference type="InterPro" id="IPR000743">
    <property type="entry name" value="Glyco_hydro_28"/>
</dbReference>
<dbReference type="GeneID" id="82157124"/>